<dbReference type="EMBL" id="UINC01034648">
    <property type="protein sequence ID" value="SVB25816.1"/>
    <property type="molecule type" value="Genomic_DNA"/>
</dbReference>
<proteinExistence type="inferred from homology"/>
<dbReference type="Gene3D" id="3.90.1150.10">
    <property type="entry name" value="Aspartate Aminotransferase, domain 1"/>
    <property type="match status" value="1"/>
</dbReference>
<name>A0A382CI60_9ZZZZ</name>
<comment type="similarity">
    <text evidence="1">Belongs to the class-III pyridoxal-phosphate-dependent aminotransferase family.</text>
</comment>
<gene>
    <name evidence="3" type="ORF">METZ01_LOCUS178670</name>
</gene>
<reference evidence="3" key="1">
    <citation type="submission" date="2018-05" db="EMBL/GenBank/DDBJ databases">
        <authorList>
            <person name="Lanie J.A."/>
            <person name="Ng W.-L."/>
            <person name="Kazmierczak K.M."/>
            <person name="Andrzejewski T.M."/>
            <person name="Davidsen T.M."/>
            <person name="Wayne K.J."/>
            <person name="Tettelin H."/>
            <person name="Glass J.I."/>
            <person name="Rusch D."/>
            <person name="Podicherti R."/>
            <person name="Tsui H.-C.T."/>
            <person name="Winkler M.E."/>
        </authorList>
    </citation>
    <scope>NUCLEOTIDE SEQUENCE</scope>
</reference>
<sequence length="193" mass="21697">MPTQKDIIEKDKKHLWHHLTQHQVFENQDPKVFVEATGARIRDIEGREYLDGASGGVWCVNVGYGRESIAKAVYDQLVQLPYYAGVAGTVPAAEYAEQLAELLPDMDHVYFSNSGSEANEKAFKMVRQIAHLQGSGKQKILYRDRDYHGTTIACLAAAGQQERREEYGPYPEGFASIPHALCYRCPFGKSYPN</sequence>
<evidence type="ECO:0000313" key="3">
    <source>
        <dbReference type="EMBL" id="SVB25816.1"/>
    </source>
</evidence>
<accession>A0A382CI60</accession>
<evidence type="ECO:0008006" key="4">
    <source>
        <dbReference type="Google" id="ProtNLM"/>
    </source>
</evidence>
<protein>
    <recommendedName>
        <fullName evidence="4">Aminotransferase class III-fold pyridoxal phosphate-dependent enzyme</fullName>
    </recommendedName>
</protein>
<dbReference type="PANTHER" id="PTHR43094">
    <property type="entry name" value="AMINOTRANSFERASE"/>
    <property type="match status" value="1"/>
</dbReference>
<dbReference type="InterPro" id="IPR015422">
    <property type="entry name" value="PyrdxlP-dep_Trfase_small"/>
</dbReference>
<evidence type="ECO:0000256" key="2">
    <source>
        <dbReference type="ARBA" id="ARBA00022898"/>
    </source>
</evidence>
<feature type="non-terminal residue" evidence="3">
    <location>
        <position position="193"/>
    </location>
</feature>
<dbReference type="Pfam" id="PF00202">
    <property type="entry name" value="Aminotran_3"/>
    <property type="match status" value="1"/>
</dbReference>
<keyword evidence="2" id="KW-0663">Pyridoxal phosphate</keyword>
<dbReference type="GO" id="GO:0008483">
    <property type="term" value="F:transaminase activity"/>
    <property type="evidence" value="ECO:0007669"/>
    <property type="project" value="InterPro"/>
</dbReference>
<dbReference type="AlphaFoldDB" id="A0A382CI60"/>
<organism evidence="3">
    <name type="scientific">marine metagenome</name>
    <dbReference type="NCBI Taxonomy" id="408172"/>
    <lineage>
        <taxon>unclassified sequences</taxon>
        <taxon>metagenomes</taxon>
        <taxon>ecological metagenomes</taxon>
    </lineage>
</organism>
<dbReference type="InterPro" id="IPR005814">
    <property type="entry name" value="Aminotrans_3"/>
</dbReference>
<dbReference type="InterPro" id="IPR015421">
    <property type="entry name" value="PyrdxlP-dep_Trfase_major"/>
</dbReference>
<dbReference type="Gene3D" id="3.40.640.10">
    <property type="entry name" value="Type I PLP-dependent aspartate aminotransferase-like (Major domain)"/>
    <property type="match status" value="1"/>
</dbReference>
<dbReference type="SUPFAM" id="SSF53383">
    <property type="entry name" value="PLP-dependent transferases"/>
    <property type="match status" value="1"/>
</dbReference>
<dbReference type="InterPro" id="IPR015424">
    <property type="entry name" value="PyrdxlP-dep_Trfase"/>
</dbReference>
<dbReference type="GO" id="GO:0030170">
    <property type="term" value="F:pyridoxal phosphate binding"/>
    <property type="evidence" value="ECO:0007669"/>
    <property type="project" value="InterPro"/>
</dbReference>
<dbReference type="PANTHER" id="PTHR43094:SF1">
    <property type="entry name" value="AMINOTRANSFERASE CLASS-III"/>
    <property type="match status" value="1"/>
</dbReference>
<evidence type="ECO:0000256" key="1">
    <source>
        <dbReference type="ARBA" id="ARBA00008954"/>
    </source>
</evidence>